<accession>A0A1S3ZRW5</accession>
<protein>
    <submittedName>
        <fullName evidence="2">Uncharacterized protein isoform X1</fullName>
    </submittedName>
</protein>
<dbReference type="RefSeq" id="XP_016467079.1">
    <property type="nucleotide sequence ID" value="XM_016611593.1"/>
</dbReference>
<reference evidence="2" key="1">
    <citation type="submission" date="2025-08" db="UniProtKB">
        <authorList>
            <consortium name="RefSeq"/>
        </authorList>
    </citation>
    <scope>IDENTIFICATION</scope>
</reference>
<name>A0A1S3ZRW5_TOBAC</name>
<evidence type="ECO:0000256" key="1">
    <source>
        <dbReference type="SAM" id="SignalP"/>
    </source>
</evidence>
<evidence type="ECO:0000313" key="2">
    <source>
        <dbReference type="RefSeq" id="XP_016467079.1"/>
    </source>
</evidence>
<proteinExistence type="predicted"/>
<dbReference type="OrthoDB" id="10361498at2759"/>
<gene>
    <name evidence="2" type="primary">LOC107789727</name>
</gene>
<organism evidence="2">
    <name type="scientific">Nicotiana tabacum</name>
    <name type="common">Common tobacco</name>
    <dbReference type="NCBI Taxonomy" id="4097"/>
    <lineage>
        <taxon>Eukaryota</taxon>
        <taxon>Viridiplantae</taxon>
        <taxon>Streptophyta</taxon>
        <taxon>Embryophyta</taxon>
        <taxon>Tracheophyta</taxon>
        <taxon>Spermatophyta</taxon>
        <taxon>Magnoliopsida</taxon>
        <taxon>eudicotyledons</taxon>
        <taxon>Gunneridae</taxon>
        <taxon>Pentapetalae</taxon>
        <taxon>asterids</taxon>
        <taxon>lamiids</taxon>
        <taxon>Solanales</taxon>
        <taxon>Solanaceae</taxon>
        <taxon>Nicotianoideae</taxon>
        <taxon>Nicotianeae</taxon>
        <taxon>Nicotiana</taxon>
    </lineage>
</organism>
<sequence>MRRGLVLLSLMVAAVVLCNHGSATAEEQQQVKLADASNSSTSPWTLSVPSENYDGCYEIFKCVLYPNRSCITECCKSYPFSLYPTKNCVCWYRAEHVNKQVFTAIQQYCGFKQYTVCPHMQVSFLPSLHNTKREQYFCLFEHYCTKPNAKI</sequence>
<dbReference type="KEGG" id="nta:107789727"/>
<dbReference type="PaxDb" id="4097-A0A1S3ZRW5"/>
<dbReference type="AlphaFoldDB" id="A0A1S3ZRW5"/>
<feature type="chain" id="PRO_5010212066" evidence="1">
    <location>
        <begin position="26"/>
        <end position="151"/>
    </location>
</feature>
<keyword evidence="1" id="KW-0732">Signal</keyword>
<feature type="signal peptide" evidence="1">
    <location>
        <begin position="1"/>
        <end position="25"/>
    </location>
</feature>